<dbReference type="AlphaFoldDB" id="X0U5Z6"/>
<gene>
    <name evidence="1" type="ORF">S01H1_43586</name>
</gene>
<feature type="non-terminal residue" evidence="1">
    <location>
        <position position="1"/>
    </location>
</feature>
<name>X0U5Z6_9ZZZZ</name>
<reference evidence="1" key="1">
    <citation type="journal article" date="2014" name="Front. Microbiol.">
        <title>High frequency of phylogenetically diverse reductive dehalogenase-homologous genes in deep subseafloor sedimentary metagenomes.</title>
        <authorList>
            <person name="Kawai M."/>
            <person name="Futagami T."/>
            <person name="Toyoda A."/>
            <person name="Takaki Y."/>
            <person name="Nishi S."/>
            <person name="Hori S."/>
            <person name="Arai W."/>
            <person name="Tsubouchi T."/>
            <person name="Morono Y."/>
            <person name="Uchiyama I."/>
            <person name="Ito T."/>
            <person name="Fujiyama A."/>
            <person name="Inagaki F."/>
            <person name="Takami H."/>
        </authorList>
    </citation>
    <scope>NUCLEOTIDE SEQUENCE</scope>
    <source>
        <strain evidence="1">Expedition CK06-06</strain>
    </source>
</reference>
<organism evidence="1">
    <name type="scientific">marine sediment metagenome</name>
    <dbReference type="NCBI Taxonomy" id="412755"/>
    <lineage>
        <taxon>unclassified sequences</taxon>
        <taxon>metagenomes</taxon>
        <taxon>ecological metagenomes</taxon>
    </lineage>
</organism>
<dbReference type="EMBL" id="BARS01027769">
    <property type="protein sequence ID" value="GAG00960.1"/>
    <property type="molecule type" value="Genomic_DNA"/>
</dbReference>
<evidence type="ECO:0000313" key="1">
    <source>
        <dbReference type="EMBL" id="GAG00960.1"/>
    </source>
</evidence>
<protein>
    <submittedName>
        <fullName evidence="1">Uncharacterized protein</fullName>
    </submittedName>
</protein>
<comment type="caution">
    <text evidence="1">The sequence shown here is derived from an EMBL/GenBank/DDBJ whole genome shotgun (WGS) entry which is preliminary data.</text>
</comment>
<sequence length="60" mass="7134">VCDADWEWDQIILKTAKEVRMKYESKGAIAMWREIDWGAVKKYEGKLFYGPDKELYESKS</sequence>
<accession>X0U5Z6</accession>
<proteinExistence type="predicted"/>